<feature type="transmembrane region" description="Helical" evidence="1">
    <location>
        <begin position="967"/>
        <end position="987"/>
    </location>
</feature>
<feature type="transmembrane region" description="Helical" evidence="1">
    <location>
        <begin position="541"/>
        <end position="566"/>
    </location>
</feature>
<keyword evidence="3" id="KW-1185">Reference proteome</keyword>
<proteinExistence type="predicted"/>
<dbReference type="Gene3D" id="3.30.2090.10">
    <property type="entry name" value="Multidrug efflux transporter AcrB TolC docking domain, DN and DC subdomains"/>
    <property type="match status" value="2"/>
</dbReference>
<dbReference type="Pfam" id="PF00873">
    <property type="entry name" value="ACR_tran"/>
    <property type="match status" value="1"/>
</dbReference>
<gene>
    <name evidence="2" type="ORF">E5161_10130</name>
</gene>
<dbReference type="InterPro" id="IPR001036">
    <property type="entry name" value="Acrflvin-R"/>
</dbReference>
<dbReference type="PANTHER" id="PTHR32063:SF0">
    <property type="entry name" value="SWARMING MOTILITY PROTEIN SWRC"/>
    <property type="match status" value="1"/>
</dbReference>
<dbReference type="Gene3D" id="3.30.70.1430">
    <property type="entry name" value="Multidrug efflux transporter AcrB pore domain"/>
    <property type="match status" value="2"/>
</dbReference>
<feature type="transmembrane region" description="Helical" evidence="1">
    <location>
        <begin position="870"/>
        <end position="889"/>
    </location>
</feature>
<feature type="transmembrane region" description="Helical" evidence="1">
    <location>
        <begin position="922"/>
        <end position="946"/>
    </location>
</feature>
<reference evidence="2 3" key="1">
    <citation type="submission" date="2019-04" db="EMBL/GenBank/DDBJ databases">
        <title>Cohnella sp. nov., isolated from soil.</title>
        <authorList>
            <person name="Kim W."/>
        </authorList>
    </citation>
    <scope>NUCLEOTIDE SEQUENCE [LARGE SCALE GENOMIC DNA]</scope>
    <source>
        <strain evidence="2 3">CAU 1483</strain>
    </source>
</reference>
<dbReference type="Gene3D" id="3.30.70.1440">
    <property type="entry name" value="Multidrug efflux transporter AcrB pore domain"/>
    <property type="match status" value="1"/>
</dbReference>
<feature type="transmembrane region" description="Helical" evidence="1">
    <location>
        <begin position="454"/>
        <end position="480"/>
    </location>
</feature>
<comment type="caution">
    <text evidence="2">The sequence shown here is derived from an EMBL/GenBank/DDBJ whole genome shotgun (WGS) entry which is preliminary data.</text>
</comment>
<keyword evidence="1" id="KW-0812">Transmembrane</keyword>
<protein>
    <submittedName>
        <fullName evidence="2">Efflux RND transporter permease subunit</fullName>
    </submittedName>
</protein>
<dbReference type="SUPFAM" id="SSF82866">
    <property type="entry name" value="Multidrug efflux transporter AcrB transmembrane domain"/>
    <property type="match status" value="2"/>
</dbReference>
<dbReference type="PRINTS" id="PR00702">
    <property type="entry name" value="ACRIFLAVINRP"/>
</dbReference>
<sequence length="1034" mass="111402">MATNYSEEAFLFIISSQLHSRLSSIRIKERDAVSFLTKISLKNSVAVIILCILVLSGGIYASKQIQLQTFPDVTFPAVFVQAQYAGQSAEDVERDVAKPIEQSLMNMKGYDSITSTITENSASIFVMYPFGKDMDKLQRDIQDVLNKVKLPDKAKVEVKRLSTGSQPIFQAAVSSADEGGLQTLLEQEAMPELEKIAGISSVTVAGTQSAELRVNVDKEKAMKLGINLQSIRNAIQSQSFAFPLGSVQEGDGSIPVRITGNLASIRDLEQLELAPAVKLSDIASVAKIEEQKQISRYNGQKSFIIEAVKTQDANTAEVAKSVKDTLDKYAAEGNFQLHVIQDSGTDVIKSVNTVVREGLFGALFTTLVILLFLRNIRATLIAIISLPLSIFGTIAVIHQMNLTLNLMTLGGLAVSVGRIVDDSIVMIENIYRWKTEKGKEMKNKDLIYRAAKEVIGAIASSTIATVVVFLPIAFVGGVIGEIFRPFAITVVVSILSSLLIAVVLTPVLSKVLLTKVKHEPRKGWLTIQFEKLLRGSLRRRGWVVSLAALLLIGSFGLVPLLGVTFLPSGQVSSFSVNVALPSKTELAKTDELAHHVESYFKQISEVESTRLSIGFNNKGRMGNGILKQNEADFFVQLKENAELTLVVERVKSELPKLVSEINAEAAVNVKESQSQGPSSGNNIQIDLYSDDFTELSKAAGQVEDYMNQNGQLKNVSNNLKDVQTAWVMTLNETGRQAKVNPLQLVSAVGEQLRPVEAGSYAMDGNDWNVTLSYQEPTVTKSQFEAIQIPTAMGIKPLGEIADITETKSPVVINHQEGRASAQVTADIRDGNTNKVSKEVKKEIQALSLPKGVEVSIGGGFVNIANGFKDIGVAIVAAIGLVFLVLSATFGGMATPLVILSSLLFVPIGALSGLLISGQTLSVSALIGMLMLIGIVVTNAVVLLVRVESNRREGMDIAESLIEASTTRLRPILMTACATICALIPLALSNSASGLISKGLAVTVIGGLTTSTLLTLIVVPVIYSAIGKYRKIETE</sequence>
<feature type="transmembrane region" description="Helical" evidence="1">
    <location>
        <begin position="486"/>
        <end position="513"/>
    </location>
</feature>
<feature type="transmembrane region" description="Helical" evidence="1">
    <location>
        <begin position="380"/>
        <end position="400"/>
    </location>
</feature>
<keyword evidence="1" id="KW-0472">Membrane</keyword>
<accession>A0A4U0FC31</accession>
<organism evidence="2 3">
    <name type="scientific">Cohnella pontilimi</name>
    <dbReference type="NCBI Taxonomy" id="2564100"/>
    <lineage>
        <taxon>Bacteria</taxon>
        <taxon>Bacillati</taxon>
        <taxon>Bacillota</taxon>
        <taxon>Bacilli</taxon>
        <taxon>Bacillales</taxon>
        <taxon>Paenibacillaceae</taxon>
        <taxon>Cohnella</taxon>
    </lineage>
</organism>
<dbReference type="EMBL" id="SUPK01000004">
    <property type="protein sequence ID" value="TJY42345.1"/>
    <property type="molecule type" value="Genomic_DNA"/>
</dbReference>
<evidence type="ECO:0000256" key="1">
    <source>
        <dbReference type="SAM" id="Phobius"/>
    </source>
</evidence>
<feature type="transmembrane region" description="Helical" evidence="1">
    <location>
        <begin position="44"/>
        <end position="61"/>
    </location>
</feature>
<feature type="transmembrane region" description="Helical" evidence="1">
    <location>
        <begin position="896"/>
        <end position="916"/>
    </location>
</feature>
<dbReference type="InterPro" id="IPR027463">
    <property type="entry name" value="AcrB_DN_DC_subdom"/>
</dbReference>
<name>A0A4U0FC31_9BACL</name>
<dbReference type="Proteomes" id="UP000309673">
    <property type="component" value="Unassembled WGS sequence"/>
</dbReference>
<dbReference type="GO" id="GO:0042910">
    <property type="term" value="F:xenobiotic transmembrane transporter activity"/>
    <property type="evidence" value="ECO:0007669"/>
    <property type="project" value="TreeGrafter"/>
</dbReference>
<dbReference type="SUPFAM" id="SSF82693">
    <property type="entry name" value="Multidrug efflux transporter AcrB pore domain, PN1, PN2, PC1 and PC2 subdomains"/>
    <property type="match status" value="3"/>
</dbReference>
<dbReference type="PANTHER" id="PTHR32063">
    <property type="match status" value="1"/>
</dbReference>
<dbReference type="Gene3D" id="3.30.70.1320">
    <property type="entry name" value="Multidrug efflux transporter AcrB pore domain like"/>
    <property type="match status" value="1"/>
</dbReference>
<dbReference type="SUPFAM" id="SSF82714">
    <property type="entry name" value="Multidrug efflux transporter AcrB TolC docking domain, DN and DC subdomains"/>
    <property type="match status" value="1"/>
</dbReference>
<evidence type="ECO:0000313" key="2">
    <source>
        <dbReference type="EMBL" id="TJY42345.1"/>
    </source>
</evidence>
<feature type="transmembrane region" description="Helical" evidence="1">
    <location>
        <begin position="999"/>
        <end position="1022"/>
    </location>
</feature>
<dbReference type="AlphaFoldDB" id="A0A4U0FC31"/>
<dbReference type="OrthoDB" id="9757876at2"/>
<dbReference type="Gene3D" id="1.20.1640.10">
    <property type="entry name" value="Multidrug efflux transporter AcrB transmembrane domain"/>
    <property type="match status" value="2"/>
</dbReference>
<keyword evidence="1" id="KW-1133">Transmembrane helix</keyword>
<evidence type="ECO:0000313" key="3">
    <source>
        <dbReference type="Proteomes" id="UP000309673"/>
    </source>
</evidence>
<dbReference type="GO" id="GO:0005886">
    <property type="term" value="C:plasma membrane"/>
    <property type="evidence" value="ECO:0007669"/>
    <property type="project" value="TreeGrafter"/>
</dbReference>